<evidence type="ECO:0000313" key="6">
    <source>
        <dbReference type="Proteomes" id="UP001165060"/>
    </source>
</evidence>
<evidence type="ECO:0000256" key="3">
    <source>
        <dbReference type="SAM" id="Coils"/>
    </source>
</evidence>
<dbReference type="InterPro" id="IPR032675">
    <property type="entry name" value="LRR_dom_sf"/>
</dbReference>
<keyword evidence="3" id="KW-0175">Coiled coil</keyword>
<dbReference type="SUPFAM" id="SSF52047">
    <property type="entry name" value="RNI-like"/>
    <property type="match status" value="1"/>
</dbReference>
<organism evidence="5 6">
    <name type="scientific">Tetraparma gracilis</name>
    <dbReference type="NCBI Taxonomy" id="2962635"/>
    <lineage>
        <taxon>Eukaryota</taxon>
        <taxon>Sar</taxon>
        <taxon>Stramenopiles</taxon>
        <taxon>Ochrophyta</taxon>
        <taxon>Bolidophyceae</taxon>
        <taxon>Parmales</taxon>
        <taxon>Triparmaceae</taxon>
        <taxon>Tetraparma</taxon>
    </lineage>
</organism>
<dbReference type="Pfam" id="PF13516">
    <property type="entry name" value="LRR_6"/>
    <property type="match status" value="2"/>
</dbReference>
<evidence type="ECO:0000256" key="1">
    <source>
        <dbReference type="ARBA" id="ARBA00022614"/>
    </source>
</evidence>
<reference evidence="5 6" key="1">
    <citation type="journal article" date="2023" name="Commun. Biol.">
        <title>Genome analysis of Parmales, the sister group of diatoms, reveals the evolutionary specialization of diatoms from phago-mixotrophs to photoautotrophs.</title>
        <authorList>
            <person name="Ban H."/>
            <person name="Sato S."/>
            <person name="Yoshikawa S."/>
            <person name="Yamada K."/>
            <person name="Nakamura Y."/>
            <person name="Ichinomiya M."/>
            <person name="Sato N."/>
            <person name="Blanc-Mathieu R."/>
            <person name="Endo H."/>
            <person name="Kuwata A."/>
            <person name="Ogata H."/>
        </authorList>
    </citation>
    <scope>NUCLEOTIDE SEQUENCE [LARGE SCALE GENOMIC DNA]</scope>
</reference>
<dbReference type="PANTHER" id="PTHR24114:SF2">
    <property type="entry name" value="F-BOX DOMAIN-CONTAINING PROTEIN-RELATED"/>
    <property type="match status" value="1"/>
</dbReference>
<feature type="coiled-coil region" evidence="3">
    <location>
        <begin position="188"/>
        <end position="222"/>
    </location>
</feature>
<dbReference type="PROSITE" id="PS51450">
    <property type="entry name" value="LRR"/>
    <property type="match status" value="1"/>
</dbReference>
<evidence type="ECO:0000256" key="4">
    <source>
        <dbReference type="SAM" id="MobiDB-lite"/>
    </source>
</evidence>
<feature type="compositionally biased region" description="Gly residues" evidence="4">
    <location>
        <begin position="1679"/>
        <end position="1689"/>
    </location>
</feature>
<protein>
    <submittedName>
        <fullName evidence="5">Uncharacterized protein</fullName>
    </submittedName>
</protein>
<dbReference type="PANTHER" id="PTHR24114">
    <property type="entry name" value="LEUCINE RICH REPEAT FAMILY PROTEIN"/>
    <property type="match status" value="1"/>
</dbReference>
<comment type="caution">
    <text evidence="5">The sequence shown here is derived from an EMBL/GenBank/DDBJ whole genome shotgun (WGS) entry which is preliminary data.</text>
</comment>
<feature type="compositionally biased region" description="Basic residues" evidence="4">
    <location>
        <begin position="1709"/>
        <end position="1721"/>
    </location>
</feature>
<sequence>MRNFSRARLQEYRIKWNQEMAPPLGCTHYIILDGVKKDDIQKTKDNTITNGTIEQEDKKKAKMKRDPSIALELQNRLTEAFAKTLPNIAFQALNHHSGFKDGLFQTSNYVTSGMPLLLLDCRTLNDKFGIQVDMQETIMRGKNGSLKQDVSYARSKLMTRQSEYTKMRQTRYAKRLLKKRGVGLTSREKDYKLALDAKETEVEEARAEVAQAEKDTDISKKMTDRILEMARERLERVEGGLKKKDRVNFYHASTWSFLHTVLQLCLQQQQQEVGEMNNDGRAIWKVLSNIREKELRMEAHTADKTEESLAERKERLIRTLVTMVIDLEQLRAMNDADAKNKAELEFLDEFSKNVEKAMGPDYEGNDEHGNPKWKRAINRVLESSCRRWVVQGGKQSKRLDVLLKHKNVFEKYNQMIKIVEAGGMIRRKEEVKWCKLVKVPGKRVVDGKEEEEEVNVDKNEVQSILLGYANAWKAIASEKEDERATLQSKIKAQKNAKASDRELESELANLNKSLEDPRTGLRGYQTYKAETFQISKYVAAINMLESSFLYSKNITDLEGITATIKKVAKIDRLPEDNTVEGMQIVQMAWDKVDIFNAESQSQKTVAKLTYIDIYAARGLHKFFHTRTIEMLAKMIKSQTHLRGTAYVKQMLTEALHSKAQVAGLQEAFDCLLEDALIDEAEQSWSSLHPYTSMGDHVPNQVAMMKSSDQARSAENRAMIDELRRQQEEHLHHHSSGTPKNNIHMPATFFTAANSTDGIKSKGGNDDGGLDDLLFEESEDEDEIAPNSDYGLSVKDARMFEFAEDAMEIAAAYRLACRKYRTIPIDKIIKQFNQPKLELANLQLQVTNVRALCDTVPSLHRLHYLDLSRNNLKHDGGMALAEAMRENLRRLQHLNLSDNSLNSAAGSALAQSFYFMHSLRSLDLSRNNLGDSVLERLSRTLIGVKSQSLDLNLSYNNFACAGMKHLAHYLETPTCCVQNVNLEWNQVGAAGVEELSNALKVNTRVTGLTLDFNKVGCEGFAALVEALANSNNSRLARVSLSNNNIKAESGFMFSEALPLILARNILASIDLSNNALSLPVVNEILQTVDAHSGKRSGSGPFAINVNNTTAAASDVVVPDFRAAKFDLDLENRLHHCFAEIMRARILNESVRLVHGHEGRKQKAPLPRHGILSLKVDHSNNHHASNHGQDQAPHHATRQHHHGPLSLHLDMSVPAQKNVAIAHLITHHEKRMGPDPKNMSNAIKMETKAEEQDMVVRHPMYNGKAFPHTRDFFEMLRKGEVTYELNESSLRLFSTIKCDMANLTSRTAIEGIIRRVQDDGLSNDYIHKCFYELSLIPSEKLADKDFFEQLEASKKSNAGTKNKDEGVKKIVASMPRRSLKKPLYLPDKGEMEVQIHSEHPVCLLAEFVDLDLTKLEERNLAYFYLWRARSVVGEGILDILVDDEKRPKDWNQVGYGFPEQGKRVTFIYIVTRPLQGLKVGELSKSGKAAGKDKFSLDLSSSKDRNKALLLRKLCLGDDTSVCSVWRDTVLRREGGQDEFIEWGKVVGEEHWQIPESGRLEFKIMPCNRSNVPVKSSWVTSLLRLLVEGSTNDIAKTDILGNVRKQHYGLSTGILRLLLNTLESKTAKTHAYALLRTEVTDFVEGGMLDLAEEVRFVCGEGKTAGDPVGGIALVYTPRKDTGVGGAAGGAGEGGKEDEGRGPETVDNDGSPKARKNRKKKKKAL</sequence>
<gene>
    <name evidence="5" type="ORF">TeGR_g13345</name>
</gene>
<feature type="region of interest" description="Disordered" evidence="4">
    <location>
        <begin position="1675"/>
        <end position="1721"/>
    </location>
</feature>
<keyword evidence="6" id="KW-1185">Reference proteome</keyword>
<keyword evidence="1" id="KW-0433">Leucine-rich repeat</keyword>
<feature type="region of interest" description="Disordered" evidence="4">
    <location>
        <begin position="1176"/>
        <end position="1201"/>
    </location>
</feature>
<dbReference type="InterPro" id="IPR003591">
    <property type="entry name" value="Leu-rich_rpt_typical-subtyp"/>
</dbReference>
<feature type="coiled-coil region" evidence="3">
    <location>
        <begin position="476"/>
        <end position="513"/>
    </location>
</feature>
<dbReference type="SMART" id="SM00368">
    <property type="entry name" value="LRR_RI"/>
    <property type="match status" value="7"/>
</dbReference>
<proteinExistence type="predicted"/>
<dbReference type="Proteomes" id="UP001165060">
    <property type="component" value="Unassembled WGS sequence"/>
</dbReference>
<dbReference type="InterPro" id="IPR052394">
    <property type="entry name" value="LRR-containing"/>
</dbReference>
<feature type="compositionally biased region" description="Basic and acidic residues" evidence="4">
    <location>
        <begin position="1690"/>
        <end position="1700"/>
    </location>
</feature>
<dbReference type="EMBL" id="BRYB01001553">
    <property type="protein sequence ID" value="GMI28444.1"/>
    <property type="molecule type" value="Genomic_DNA"/>
</dbReference>
<name>A0ABQ6MKX5_9STRA</name>
<dbReference type="InterPro" id="IPR001611">
    <property type="entry name" value="Leu-rich_rpt"/>
</dbReference>
<dbReference type="Gene3D" id="3.80.10.10">
    <property type="entry name" value="Ribonuclease Inhibitor"/>
    <property type="match status" value="2"/>
</dbReference>
<keyword evidence="2" id="KW-0677">Repeat</keyword>
<accession>A0ABQ6MKX5</accession>
<dbReference type="SMART" id="SM00369">
    <property type="entry name" value="LRR_TYP"/>
    <property type="match status" value="3"/>
</dbReference>
<evidence type="ECO:0000256" key="2">
    <source>
        <dbReference type="ARBA" id="ARBA00022737"/>
    </source>
</evidence>
<evidence type="ECO:0000313" key="5">
    <source>
        <dbReference type="EMBL" id="GMI28444.1"/>
    </source>
</evidence>